<dbReference type="AlphaFoldDB" id="A0A1N6Y4R9"/>
<name>A0A1N6Y4R9_9FIRM</name>
<evidence type="ECO:0000256" key="3">
    <source>
        <dbReference type="ARBA" id="ARBA00022793"/>
    </source>
</evidence>
<dbReference type="PANTHER" id="PTHR43375:SF1">
    <property type="entry name" value="OROTIDINE 5'-PHOSPHATE DECARBOXYLASE"/>
    <property type="match status" value="1"/>
</dbReference>
<dbReference type="InterPro" id="IPR011995">
    <property type="entry name" value="OMPdecase_type-2"/>
</dbReference>
<dbReference type="PANTHER" id="PTHR43375">
    <property type="entry name" value="OROTIDINE 5'-PHOSPHATE DECARBOXYLASE"/>
    <property type="match status" value="1"/>
</dbReference>
<dbReference type="OrthoDB" id="9808470at2"/>
<sequence length="301" mass="33012">MKYFIDQLQQKIEEKDSRICVGLDPHLNLLPEKVLAAELLEDLEANQKEIAAAVLTFNKNIIDAVADMTAVVKPQMAFYEKLGIPGMETLWQTMAYAKTKDLIVLLDGKRNDIGSTAGAYAEAYLENKKTEIDSITINPYLGSDGILPFLRNKERGAFALLRTSNPSAVELQDLKLADGRTVYQAVGDFLRDLGSDYLGECGYSNLAAVVGATYPKELKEIRAQLDSVFFLIPGFGAQGGGASDIKAGFDSYGRGAVVNSSRGINFAYRKEEYAHFGADNYAKAARAAAEKMKKEINEVLR</sequence>
<dbReference type="Proteomes" id="UP000185669">
    <property type="component" value="Unassembled WGS sequence"/>
</dbReference>
<evidence type="ECO:0000256" key="6">
    <source>
        <dbReference type="ARBA" id="ARBA00049157"/>
    </source>
</evidence>
<keyword evidence="4 7" id="KW-0665">Pyrimidine biosynthesis</keyword>
<dbReference type="RefSeq" id="WP_076545281.1">
    <property type="nucleotide sequence ID" value="NZ_FTNC01000013.1"/>
</dbReference>
<dbReference type="EC" id="4.1.1.23" evidence="7"/>
<accession>A0A1N6Y4R9</accession>
<keyword evidence="5 7" id="KW-0456">Lyase</keyword>
<comment type="similarity">
    <text evidence="2 7">Belongs to the OMP decarboxylase family. Type 2 subfamily.</text>
</comment>
<dbReference type="STRING" id="56779.SAMN05421834_11336"/>
<evidence type="ECO:0000313" key="9">
    <source>
        <dbReference type="EMBL" id="SIR09526.1"/>
    </source>
</evidence>
<reference evidence="10" key="1">
    <citation type="submission" date="2017-01" db="EMBL/GenBank/DDBJ databases">
        <authorList>
            <person name="Varghese N."/>
            <person name="Submissions S."/>
        </authorList>
    </citation>
    <scope>NUCLEOTIDE SEQUENCE [LARGE SCALE GENOMIC DNA]</scope>
    <source>
        <strain evidence="10">ATCC 700103</strain>
    </source>
</reference>
<dbReference type="UniPathway" id="UPA00070">
    <property type="reaction ID" value="UER00120"/>
</dbReference>
<dbReference type="SUPFAM" id="SSF51366">
    <property type="entry name" value="Ribulose-phoshate binding barrel"/>
    <property type="match status" value="1"/>
</dbReference>
<dbReference type="InterPro" id="IPR013785">
    <property type="entry name" value="Aldolase_TIM"/>
</dbReference>
<dbReference type="Pfam" id="PF00215">
    <property type="entry name" value="OMPdecase"/>
    <property type="match status" value="1"/>
</dbReference>
<dbReference type="EMBL" id="FTNC01000013">
    <property type="protein sequence ID" value="SIR09526.1"/>
    <property type="molecule type" value="Genomic_DNA"/>
</dbReference>
<evidence type="ECO:0000256" key="2">
    <source>
        <dbReference type="ARBA" id="ARBA00008847"/>
    </source>
</evidence>
<dbReference type="GO" id="GO:0044205">
    <property type="term" value="P:'de novo' UMP biosynthetic process"/>
    <property type="evidence" value="ECO:0007669"/>
    <property type="project" value="UniProtKB-UniRule"/>
</dbReference>
<keyword evidence="10" id="KW-1185">Reference proteome</keyword>
<evidence type="ECO:0000256" key="1">
    <source>
        <dbReference type="ARBA" id="ARBA00004861"/>
    </source>
</evidence>
<proteinExistence type="inferred from homology"/>
<protein>
    <recommendedName>
        <fullName evidence="7">Orotidine 5'-phosphate decarboxylase</fullName>
        <ecNumber evidence="7">4.1.1.23</ecNumber>
    </recommendedName>
    <alternativeName>
        <fullName evidence="7">OMP decarboxylase</fullName>
        <shortName evidence="7">OMPDCase</shortName>
        <shortName evidence="7">OMPdecase</shortName>
    </alternativeName>
</protein>
<dbReference type="Gene3D" id="3.20.20.70">
    <property type="entry name" value="Aldolase class I"/>
    <property type="match status" value="1"/>
</dbReference>
<comment type="pathway">
    <text evidence="1 7">Pyrimidine metabolism; UMP biosynthesis via de novo pathway; UMP from orotate: step 2/2.</text>
</comment>
<dbReference type="InterPro" id="IPR001754">
    <property type="entry name" value="OMPdeCOase_dom"/>
</dbReference>
<dbReference type="PROSITE" id="PS00156">
    <property type="entry name" value="OMPDECASE"/>
    <property type="match status" value="1"/>
</dbReference>
<dbReference type="InterPro" id="IPR018089">
    <property type="entry name" value="OMPdecase_AS"/>
</dbReference>
<evidence type="ECO:0000259" key="8">
    <source>
        <dbReference type="SMART" id="SM00934"/>
    </source>
</evidence>
<dbReference type="GO" id="GO:0004590">
    <property type="term" value="F:orotidine-5'-phosphate decarboxylase activity"/>
    <property type="evidence" value="ECO:0007669"/>
    <property type="project" value="UniProtKB-UniRule"/>
</dbReference>
<evidence type="ECO:0000256" key="5">
    <source>
        <dbReference type="ARBA" id="ARBA00023239"/>
    </source>
</evidence>
<organism evidence="9 10">
    <name type="scientific">Halanaerobium kushneri</name>
    <dbReference type="NCBI Taxonomy" id="56779"/>
    <lineage>
        <taxon>Bacteria</taxon>
        <taxon>Bacillati</taxon>
        <taxon>Bacillota</taxon>
        <taxon>Clostridia</taxon>
        <taxon>Halanaerobiales</taxon>
        <taxon>Halanaerobiaceae</taxon>
        <taxon>Halanaerobium</taxon>
    </lineage>
</organism>
<dbReference type="CDD" id="cd04725">
    <property type="entry name" value="OMP_decarboxylase_like"/>
    <property type="match status" value="1"/>
</dbReference>
<dbReference type="FunFam" id="3.20.20.70:FF:000246">
    <property type="entry name" value="Orotidine 5'-phosphate decarboxylase"/>
    <property type="match status" value="1"/>
</dbReference>
<dbReference type="InterPro" id="IPR011060">
    <property type="entry name" value="RibuloseP-bd_barrel"/>
</dbReference>
<dbReference type="NCBIfam" id="TIGR02127">
    <property type="entry name" value="pyrF_sub2"/>
    <property type="match status" value="1"/>
</dbReference>
<evidence type="ECO:0000256" key="4">
    <source>
        <dbReference type="ARBA" id="ARBA00022975"/>
    </source>
</evidence>
<keyword evidence="3 7" id="KW-0210">Decarboxylase</keyword>
<evidence type="ECO:0000313" key="10">
    <source>
        <dbReference type="Proteomes" id="UP000185669"/>
    </source>
</evidence>
<feature type="active site" description="Proton donor" evidence="7">
    <location>
        <position position="109"/>
    </location>
</feature>
<gene>
    <name evidence="7" type="primary">pyrF</name>
    <name evidence="9" type="ORF">SAMN05421834_11336</name>
</gene>
<dbReference type="SMART" id="SM00934">
    <property type="entry name" value="OMPdecase"/>
    <property type="match status" value="1"/>
</dbReference>
<dbReference type="HAMAP" id="MF_01215">
    <property type="entry name" value="OMPdecase_type2"/>
    <property type="match status" value="1"/>
</dbReference>
<dbReference type="GO" id="GO:0006207">
    <property type="term" value="P:'de novo' pyrimidine nucleobase biosynthetic process"/>
    <property type="evidence" value="ECO:0007669"/>
    <property type="project" value="InterPro"/>
</dbReference>
<comment type="catalytic activity">
    <reaction evidence="6 7">
        <text>orotidine 5'-phosphate + H(+) = UMP + CO2</text>
        <dbReference type="Rhea" id="RHEA:11596"/>
        <dbReference type="ChEBI" id="CHEBI:15378"/>
        <dbReference type="ChEBI" id="CHEBI:16526"/>
        <dbReference type="ChEBI" id="CHEBI:57538"/>
        <dbReference type="ChEBI" id="CHEBI:57865"/>
        <dbReference type="EC" id="4.1.1.23"/>
    </reaction>
</comment>
<feature type="domain" description="Orotidine 5'-phosphate decarboxylase" evidence="8">
    <location>
        <begin position="18"/>
        <end position="276"/>
    </location>
</feature>
<evidence type="ECO:0000256" key="7">
    <source>
        <dbReference type="HAMAP-Rule" id="MF_01215"/>
    </source>
</evidence>